<dbReference type="RefSeq" id="WP_054838677.1">
    <property type="nucleotide sequence ID" value="NZ_BBBY01000015.1"/>
</dbReference>
<reference evidence="3 4" key="1">
    <citation type="submission" date="2019-10" db="EMBL/GenBank/DDBJ databases">
        <title>Sequencing and Assembly of Multiple Reported Metal-Biooxidizing Members of the Extremely Thermoacidophilic Archaeal Family Sulfolobaceae.</title>
        <authorList>
            <person name="Counts J.A."/>
            <person name="Kelly R.M."/>
        </authorList>
    </citation>
    <scope>NUCLEOTIDE SEQUENCE [LARGE SCALE GENOMIC DNA]</scope>
    <source>
        <strain evidence="3 4">DSM 6482</strain>
    </source>
</reference>
<evidence type="ECO:0000259" key="2">
    <source>
        <dbReference type="Pfam" id="PF22725"/>
    </source>
</evidence>
<dbReference type="GO" id="GO:0000166">
    <property type="term" value="F:nucleotide binding"/>
    <property type="evidence" value="ECO:0007669"/>
    <property type="project" value="InterPro"/>
</dbReference>
<sequence>MKIAVVGCRGFGNVHLKAYQQIRKEIDLETYVFSRDINNAKQCMNEFEANGYFISYDDVLSSDVDVVDLIVSHDSHESMGRSAMESGKHLMLEKPIGRTEEEGISLIETSNKTKVKFMVMENHYFDPSVWKAKELMAKLGRISAIIVRNTRFNSPSGWRRNKAMMGGGALIDGGIHYVDTLLNLGGEYKRIEGLCKSTFAGLEGEDTTEAIFDFGGFLGTLIYSWATESRYFPRFEIYGEHGSIVEDYKSRTSEKPYGNLILQLNGDETETIEVKKVNTVEEEIKGFLQSLIEGKNVPMNPTLALRDLKAVIDIYRSCGEI</sequence>
<dbReference type="InterPro" id="IPR051317">
    <property type="entry name" value="Gfo/Idh/MocA_oxidoreduct"/>
</dbReference>
<protein>
    <submittedName>
        <fullName evidence="3">Gfo/Idh/MocA family oxidoreductase</fullName>
    </submittedName>
</protein>
<evidence type="ECO:0000313" key="4">
    <source>
        <dbReference type="Proteomes" id="UP000470772"/>
    </source>
</evidence>
<evidence type="ECO:0000313" key="3">
    <source>
        <dbReference type="EMBL" id="MUN29667.1"/>
    </source>
</evidence>
<dbReference type="AlphaFoldDB" id="A0A6A9QK98"/>
<dbReference type="Gene3D" id="3.30.360.10">
    <property type="entry name" value="Dihydrodipicolinate Reductase, domain 2"/>
    <property type="match status" value="1"/>
</dbReference>
<dbReference type="Pfam" id="PF01408">
    <property type="entry name" value="GFO_IDH_MocA"/>
    <property type="match status" value="1"/>
</dbReference>
<dbReference type="PANTHER" id="PTHR43708">
    <property type="entry name" value="CONSERVED EXPRESSED OXIDOREDUCTASE (EUROFUNG)"/>
    <property type="match status" value="1"/>
</dbReference>
<feature type="domain" description="Gfo/Idh/MocA-like oxidoreductase N-terminal" evidence="1">
    <location>
        <begin position="1"/>
        <end position="119"/>
    </location>
</feature>
<comment type="caution">
    <text evidence="3">The sequence shown here is derived from an EMBL/GenBank/DDBJ whole genome shotgun (WGS) entry which is preliminary data.</text>
</comment>
<dbReference type="InterPro" id="IPR000683">
    <property type="entry name" value="Gfo/Idh/MocA-like_OxRdtase_N"/>
</dbReference>
<organism evidence="3 4">
    <name type="scientific">Sulfuracidifex metallicus DSM 6482 = JCM 9184</name>
    <dbReference type="NCBI Taxonomy" id="523847"/>
    <lineage>
        <taxon>Archaea</taxon>
        <taxon>Thermoproteota</taxon>
        <taxon>Thermoprotei</taxon>
        <taxon>Sulfolobales</taxon>
        <taxon>Sulfolobaceae</taxon>
        <taxon>Sulfuracidifex</taxon>
    </lineage>
</organism>
<dbReference type="SUPFAM" id="SSF51735">
    <property type="entry name" value="NAD(P)-binding Rossmann-fold domains"/>
    <property type="match status" value="1"/>
</dbReference>
<name>A0A6A9QK98_SULME</name>
<gene>
    <name evidence="3" type="ORF">GC250_09520</name>
</gene>
<evidence type="ECO:0000259" key="1">
    <source>
        <dbReference type="Pfam" id="PF01408"/>
    </source>
</evidence>
<dbReference type="Proteomes" id="UP000470772">
    <property type="component" value="Unassembled WGS sequence"/>
</dbReference>
<feature type="domain" description="GFO/IDH/MocA-like oxidoreductase" evidence="2">
    <location>
        <begin position="131"/>
        <end position="245"/>
    </location>
</feature>
<dbReference type="PANTHER" id="PTHR43708:SF8">
    <property type="entry name" value="OXIDOREDUCTASE"/>
    <property type="match status" value="1"/>
</dbReference>
<dbReference type="InterPro" id="IPR036291">
    <property type="entry name" value="NAD(P)-bd_dom_sf"/>
</dbReference>
<proteinExistence type="predicted"/>
<dbReference type="OrthoDB" id="25239at2157"/>
<dbReference type="InterPro" id="IPR055170">
    <property type="entry name" value="GFO_IDH_MocA-like_dom"/>
</dbReference>
<dbReference type="EMBL" id="WGGD01000005">
    <property type="protein sequence ID" value="MUN29667.1"/>
    <property type="molecule type" value="Genomic_DNA"/>
</dbReference>
<keyword evidence="4" id="KW-1185">Reference proteome</keyword>
<dbReference type="Gene3D" id="3.40.50.720">
    <property type="entry name" value="NAD(P)-binding Rossmann-like Domain"/>
    <property type="match status" value="1"/>
</dbReference>
<accession>A0A6A9QK98</accession>
<dbReference type="Pfam" id="PF22725">
    <property type="entry name" value="GFO_IDH_MocA_C3"/>
    <property type="match status" value="1"/>
</dbReference>
<dbReference type="SUPFAM" id="SSF55347">
    <property type="entry name" value="Glyceraldehyde-3-phosphate dehydrogenase-like, C-terminal domain"/>
    <property type="match status" value="1"/>
</dbReference>